<feature type="non-terminal residue" evidence="1">
    <location>
        <position position="1"/>
    </location>
</feature>
<evidence type="ECO:0000313" key="2">
    <source>
        <dbReference type="Proteomes" id="UP000553632"/>
    </source>
</evidence>
<dbReference type="EMBL" id="JABANO010001981">
    <property type="protein sequence ID" value="KAF4757986.1"/>
    <property type="molecule type" value="Genomic_DNA"/>
</dbReference>
<dbReference type="AlphaFoldDB" id="A0A7J6ULM7"/>
<protein>
    <submittedName>
        <fullName evidence="1">Uncharacterized protein</fullName>
    </submittedName>
</protein>
<organism evidence="1 2">
    <name type="scientific">Perkinsus olseni</name>
    <name type="common">Perkinsus atlanticus</name>
    <dbReference type="NCBI Taxonomy" id="32597"/>
    <lineage>
        <taxon>Eukaryota</taxon>
        <taxon>Sar</taxon>
        <taxon>Alveolata</taxon>
        <taxon>Perkinsozoa</taxon>
        <taxon>Perkinsea</taxon>
        <taxon>Perkinsida</taxon>
        <taxon>Perkinsidae</taxon>
        <taxon>Perkinsus</taxon>
    </lineage>
</organism>
<dbReference type="PANTHER" id="PTHR31827:SF1">
    <property type="entry name" value="EMB|CAB89363.1"/>
    <property type="match status" value="1"/>
</dbReference>
<feature type="non-terminal residue" evidence="1">
    <location>
        <position position="51"/>
    </location>
</feature>
<gene>
    <name evidence="1" type="ORF">FOZ63_015886</name>
</gene>
<keyword evidence="2" id="KW-1185">Reference proteome</keyword>
<dbReference type="PANTHER" id="PTHR31827">
    <property type="entry name" value="EMB|CAB89363.1"/>
    <property type="match status" value="1"/>
</dbReference>
<accession>A0A7J6ULM7</accession>
<proteinExistence type="predicted"/>
<comment type="caution">
    <text evidence="1">The sequence shown here is derived from an EMBL/GenBank/DDBJ whole genome shotgun (WGS) entry which is preliminary data.</text>
</comment>
<dbReference type="Proteomes" id="UP000553632">
    <property type="component" value="Unassembled WGS sequence"/>
</dbReference>
<sequence length="51" mass="5363">STGFCFAHGGGARCGICGCGRVAYRSTGLCVNHGAGRKCDYPLCQKLARWP</sequence>
<reference evidence="1 2" key="1">
    <citation type="submission" date="2020-04" db="EMBL/GenBank/DDBJ databases">
        <title>Perkinsus olseni comparative genomics.</title>
        <authorList>
            <person name="Bogema D.R."/>
        </authorList>
    </citation>
    <scope>NUCLEOTIDE SEQUENCE [LARGE SCALE GENOMIC DNA]</scope>
    <source>
        <strain evidence="1 2">ATCC PRA-207</strain>
    </source>
</reference>
<name>A0A7J6ULM7_PEROL</name>
<evidence type="ECO:0000313" key="1">
    <source>
        <dbReference type="EMBL" id="KAF4757986.1"/>
    </source>
</evidence>